<sequence>MSTMFSPETKLSRTLNKIQYCSSKGYSLKENYNKKCKIGSTWVYFLS</sequence>
<protein>
    <submittedName>
        <fullName evidence="1">Uncharacterized protein</fullName>
    </submittedName>
</protein>
<evidence type="ECO:0000313" key="1">
    <source>
        <dbReference type="EMBL" id="UQV27199.1"/>
    </source>
</evidence>
<evidence type="ECO:0000313" key="2">
    <source>
        <dbReference type="Proteomes" id="UP000769022"/>
    </source>
</evidence>
<dbReference type="Proteomes" id="UP000769022">
    <property type="component" value="Chromosome"/>
</dbReference>
<reference evidence="1 2" key="1">
    <citation type="submission" date="2022-05" db="EMBL/GenBank/DDBJ databases">
        <title>'Parthenium hysterophorus' phyllody phytoplasma strain PR34.</title>
        <authorList>
            <person name="Kirdat K."/>
            <person name="Tiwarekar B."/>
            <person name="Yadav A."/>
        </authorList>
    </citation>
    <scope>NUCLEOTIDE SEQUENCE [LARGE SCALE GENOMIC DNA]</scope>
    <source>
        <strain evidence="1 2">PR34</strain>
    </source>
</reference>
<name>A0AAX3B9I2_9MOLU</name>
<gene>
    <name evidence="1" type="ORF">H7686_0002540</name>
</gene>
<accession>A0AAX3B9I2</accession>
<keyword evidence="2" id="KW-1185">Reference proteome</keyword>
<proteinExistence type="predicted"/>
<dbReference type="AlphaFoldDB" id="A0AAX3B9I2"/>
<dbReference type="EMBL" id="CP097206">
    <property type="protein sequence ID" value="UQV27199.1"/>
    <property type="molecule type" value="Genomic_DNA"/>
</dbReference>
<organism evidence="1 2">
    <name type="scientific">Candidatus Phytoplasma asiaticum</name>
    <dbReference type="NCBI Taxonomy" id="2763338"/>
    <lineage>
        <taxon>Bacteria</taxon>
        <taxon>Bacillati</taxon>
        <taxon>Mycoplasmatota</taxon>
        <taxon>Mollicutes</taxon>
        <taxon>Acholeplasmatales</taxon>
        <taxon>Acholeplasmataceae</taxon>
        <taxon>Candidatus Phytoplasma</taxon>
        <taxon>16SrII (Peanut WB group)</taxon>
    </lineage>
</organism>
<dbReference type="KEGG" id="pphy:H7686_0002540"/>